<dbReference type="PANTHER" id="PTHR33050:SF7">
    <property type="entry name" value="RIBONUCLEASE H"/>
    <property type="match status" value="1"/>
</dbReference>
<sequence>MPWELSMNTPWDACKRLRTNKIDLHGPLPPVPVTAKVFHSECAATEILSFKQIGVKAAKHADDRLWSDKLSWERKCAYKKWVSIILRQVGAFDIARQQATCHTMEFARGGLLESVKDSLGTKASSTLHSRAGPILQYIQFCEDRGLQAFPLIEPVVYDYVKSCETKAATYARSFLLALSFTNFHFGLTGTLSIMSSGRIRGLVNTLYAKKRKLTQRPPLSAAQIVHLEDIVLDGRRTEFDRKACGFFLFILMGRLRFSDGQQVCQLKLDQQPDGFGFVEAVAAKTKTSVSLERKTRHLPVAVPLLPFGDRQWLPAWLVLRKKVFGDAANSKDEFIPLLPAPAANGAWSRIPWTVTSGANWLRSLLQGTMEQGTPIGTHSLKATEHAVLLKGRGVFPIVNQGMKLQKKRISRCIHIMADEEIGFESDVIEQITNHGLDTMAKFAFACHFSPGSADESPLIQLAKEIMSVNISGPYEPGDALVDRCIAMYDADRIQFIPWDVCTSREHEILQGSKKDQTLTFDSTGVLKLHKQSRVEPCSIASEIQVRYCLTRRALALEQANIVCFKNMESWSEKMMQSRLDEPPPNYIKTTMKQRESADRKLFLLISEKTREGIKCKAKGRPVDDIFKERMESSEVISLLQPRPGGSSGGPRTADAMDSIQQLNALAQNGHPTPQPLRSTEQQIGKKLTSFLRNHREFSKLELYCDGQHEHQPWGIAEDGRIAILTDWAKRAKALSDLETQLKSNMNPNVAKIIAPKRILLMRFIATDLTLLYLTNWWFGVLQKDKLRPIDDFKENQVNKTFASSEKLELRTTDHTLWSLFTVLKFLLFDGRLDFVLSSGEHLCAEVHPAWKSIEPNFKTSCIDLKSAYKQLPLNEDNYKDSVVTIWNPDKKCVECFVMKVLPFGAAASVHHFLRVSTFLQAVGRYMGLLWSAFFDDFVLLSHAMHESSTMTSALSLFDVLGFQYSNDKLQPFKGKTEMMGVELDLLDAKTGTIKVRNKASRSSELCEVLERILKQKKVVVKETIGISPKTKPFLLFTDGALEYDEWSKPIAGIGAVLMCPNNANFVFGTKVTSDILNLWQVDGKTHVVGLVELYASVTAFKTWANILKGQRVICFTDSWPVLDVLVKGNSPIAEWRDLLLIFETLDEQIDAMLWVARVASKSDPADAPSRFSLKELSFLNELEISKAICPITGNPLESFVA</sequence>
<reference evidence="2 3" key="2">
    <citation type="submission" date="2024-05" db="EMBL/GenBank/DDBJ databases">
        <authorList>
            <person name="Chen Y."/>
            <person name="Shah S."/>
            <person name="Dougan E. K."/>
            <person name="Thang M."/>
            <person name="Chan C."/>
        </authorList>
    </citation>
    <scope>NUCLEOTIDE SEQUENCE [LARGE SCALE GENOMIC DNA]</scope>
</reference>
<dbReference type="Gene3D" id="3.30.70.270">
    <property type="match status" value="1"/>
</dbReference>
<dbReference type="InterPro" id="IPR043128">
    <property type="entry name" value="Rev_trsase/Diguanyl_cyclase"/>
</dbReference>
<comment type="caution">
    <text evidence="1">The sequence shown here is derived from an EMBL/GenBank/DDBJ whole genome shotgun (WGS) entry which is preliminary data.</text>
</comment>
<dbReference type="Gene3D" id="3.10.10.10">
    <property type="entry name" value="HIV Type 1 Reverse Transcriptase, subunit A, domain 1"/>
    <property type="match status" value="1"/>
</dbReference>
<reference evidence="1" key="1">
    <citation type="submission" date="2022-10" db="EMBL/GenBank/DDBJ databases">
        <authorList>
            <person name="Chen Y."/>
            <person name="Dougan E. K."/>
            <person name="Chan C."/>
            <person name="Rhodes N."/>
            <person name="Thang M."/>
        </authorList>
    </citation>
    <scope>NUCLEOTIDE SEQUENCE</scope>
</reference>
<dbReference type="SUPFAM" id="SSF56672">
    <property type="entry name" value="DNA/RNA polymerases"/>
    <property type="match status" value="1"/>
</dbReference>
<dbReference type="EMBL" id="CAMXCT020002013">
    <property type="protein sequence ID" value="CAL1148313.1"/>
    <property type="molecule type" value="Genomic_DNA"/>
</dbReference>
<evidence type="ECO:0000313" key="1">
    <source>
        <dbReference type="EMBL" id="CAI3994938.1"/>
    </source>
</evidence>
<dbReference type="InterPro" id="IPR052055">
    <property type="entry name" value="Hepadnavirus_pol/RT"/>
</dbReference>
<dbReference type="PANTHER" id="PTHR33050">
    <property type="entry name" value="REVERSE TRANSCRIPTASE DOMAIN-CONTAINING PROTEIN"/>
    <property type="match status" value="1"/>
</dbReference>
<protein>
    <submittedName>
        <fullName evidence="1">Uncharacterized protein</fullName>
    </submittedName>
</protein>
<accession>A0A9P1G021</accession>
<gene>
    <name evidence="1" type="ORF">C1SCF055_LOCUS21549</name>
</gene>
<dbReference type="EMBL" id="CAMXCT010002013">
    <property type="protein sequence ID" value="CAI3994938.1"/>
    <property type="molecule type" value="Genomic_DNA"/>
</dbReference>
<dbReference type="InterPro" id="IPR043502">
    <property type="entry name" value="DNA/RNA_pol_sf"/>
</dbReference>
<keyword evidence="3" id="KW-1185">Reference proteome</keyword>
<dbReference type="EMBL" id="CAMXCT030002013">
    <property type="protein sequence ID" value="CAL4782250.1"/>
    <property type="molecule type" value="Genomic_DNA"/>
</dbReference>
<evidence type="ECO:0000313" key="3">
    <source>
        <dbReference type="Proteomes" id="UP001152797"/>
    </source>
</evidence>
<dbReference type="AlphaFoldDB" id="A0A9P1G021"/>
<organism evidence="1">
    <name type="scientific">Cladocopium goreaui</name>
    <dbReference type="NCBI Taxonomy" id="2562237"/>
    <lineage>
        <taxon>Eukaryota</taxon>
        <taxon>Sar</taxon>
        <taxon>Alveolata</taxon>
        <taxon>Dinophyceae</taxon>
        <taxon>Suessiales</taxon>
        <taxon>Symbiodiniaceae</taxon>
        <taxon>Cladocopium</taxon>
    </lineage>
</organism>
<name>A0A9P1G021_9DINO</name>
<dbReference type="Proteomes" id="UP001152797">
    <property type="component" value="Unassembled WGS sequence"/>
</dbReference>
<evidence type="ECO:0000313" key="2">
    <source>
        <dbReference type="EMBL" id="CAL4782250.1"/>
    </source>
</evidence>
<proteinExistence type="predicted"/>